<evidence type="ECO:0000313" key="4">
    <source>
        <dbReference type="Proteomes" id="UP000325743"/>
    </source>
</evidence>
<reference evidence="3 4" key="1">
    <citation type="submission" date="2018-09" db="EMBL/GenBank/DDBJ databases">
        <title>Complete genome sequence of Cupriavidus oxalaticus T2, a bacterium capable of phenol tolerance and degradation.</title>
        <authorList>
            <person name="Yan J."/>
        </authorList>
    </citation>
    <scope>NUCLEOTIDE SEQUENCE [LARGE SCALE GENOMIC DNA]</scope>
    <source>
        <strain evidence="3 4">T2</strain>
    </source>
</reference>
<dbReference type="InterPro" id="IPR002155">
    <property type="entry name" value="Thiolase"/>
</dbReference>
<gene>
    <name evidence="3" type="ORF">D2917_04905</name>
</gene>
<dbReference type="Pfam" id="PF22691">
    <property type="entry name" value="Thiolase_C_1"/>
    <property type="match status" value="1"/>
</dbReference>
<dbReference type="InterPro" id="IPR020616">
    <property type="entry name" value="Thiolase_N"/>
</dbReference>
<dbReference type="Proteomes" id="UP000325743">
    <property type="component" value="Chromosome 1"/>
</dbReference>
<feature type="domain" description="Thiolase C-terminal" evidence="2">
    <location>
        <begin position="243"/>
        <end position="374"/>
    </location>
</feature>
<evidence type="ECO:0000259" key="2">
    <source>
        <dbReference type="Pfam" id="PF22691"/>
    </source>
</evidence>
<dbReference type="Gene3D" id="3.40.47.10">
    <property type="match status" value="1"/>
</dbReference>
<accession>A0A5P3VFG0</accession>
<feature type="domain" description="Thiolase N-terminal" evidence="1">
    <location>
        <begin position="24"/>
        <end position="181"/>
    </location>
</feature>
<dbReference type="CDD" id="cd00829">
    <property type="entry name" value="SCP-x_thiolase"/>
    <property type="match status" value="1"/>
</dbReference>
<evidence type="ECO:0000259" key="1">
    <source>
        <dbReference type="Pfam" id="PF00108"/>
    </source>
</evidence>
<dbReference type="AlphaFoldDB" id="A0A5P3VFG0"/>
<protein>
    <submittedName>
        <fullName evidence="3">Thiolase family protein</fullName>
    </submittedName>
</protein>
<organism evidence="3 4">
    <name type="scientific">Cupriavidus oxalaticus</name>
    <dbReference type="NCBI Taxonomy" id="96344"/>
    <lineage>
        <taxon>Bacteria</taxon>
        <taxon>Pseudomonadati</taxon>
        <taxon>Pseudomonadota</taxon>
        <taxon>Betaproteobacteria</taxon>
        <taxon>Burkholderiales</taxon>
        <taxon>Burkholderiaceae</taxon>
        <taxon>Cupriavidus</taxon>
    </lineage>
</organism>
<proteinExistence type="predicted"/>
<sequence>MNTLMKERPVFVAGIGLHPYQFISEIPYVALGLRAVREALGDAGIAWAAVESAYVGTSAIGMAAGRVMLQHLGSTGLAVTQVESASASGCSAFRQACMEVASGVSDVVLAMGVDKFGGAHRAADKDGLQHLTPTATLPPVKFALMARDYLRRHGLRPEAMARVAVKNHSNAALNPYAQFRKPRTLEQVMASPKVVGDLTVQQCCPRGEGAAAVIVMSERAIKRLGVDRRRAVRVLASVACSETLQHGEETSAAAEMVRHSTMQAYEQAGIGPRDLDLVELHEAFSIEELVYTEAMQLCPPGAGAAWLERGASAIGGECAVNASGGLLGMGHPTGPTGVGQIAEITRQIRGEAHGRQHPGARLGLAHMIGLGSVAFAHVLAASH</sequence>
<dbReference type="GO" id="GO:0003988">
    <property type="term" value="F:acetyl-CoA C-acyltransferase activity"/>
    <property type="evidence" value="ECO:0007669"/>
    <property type="project" value="UniProtKB-ARBA"/>
</dbReference>
<dbReference type="InterPro" id="IPR055140">
    <property type="entry name" value="Thiolase_C_2"/>
</dbReference>
<dbReference type="EMBL" id="CP032518">
    <property type="protein sequence ID" value="QEZ43639.1"/>
    <property type="molecule type" value="Genomic_DNA"/>
</dbReference>
<name>A0A5P3VFG0_9BURK</name>
<dbReference type="Pfam" id="PF00108">
    <property type="entry name" value="Thiolase_N"/>
    <property type="match status" value="1"/>
</dbReference>
<dbReference type="SUPFAM" id="SSF53901">
    <property type="entry name" value="Thiolase-like"/>
    <property type="match status" value="2"/>
</dbReference>
<dbReference type="PANTHER" id="PTHR42870:SF1">
    <property type="entry name" value="NON-SPECIFIC LIPID-TRANSFER PROTEIN-LIKE 2"/>
    <property type="match status" value="1"/>
</dbReference>
<dbReference type="RefSeq" id="WP_151069767.1">
    <property type="nucleotide sequence ID" value="NZ_CP032518.1"/>
</dbReference>
<dbReference type="PANTHER" id="PTHR42870">
    <property type="entry name" value="ACETYL-COA C-ACETYLTRANSFERASE"/>
    <property type="match status" value="1"/>
</dbReference>
<dbReference type="InterPro" id="IPR016039">
    <property type="entry name" value="Thiolase-like"/>
</dbReference>
<evidence type="ECO:0000313" key="3">
    <source>
        <dbReference type="EMBL" id="QEZ43639.1"/>
    </source>
</evidence>
<dbReference type="PIRSF" id="PIRSF000429">
    <property type="entry name" value="Ac-CoA_Ac_transf"/>
    <property type="match status" value="1"/>
</dbReference>